<keyword evidence="11" id="KW-0548">Nucleotidyltransferase</keyword>
<dbReference type="InterPro" id="IPR025877">
    <property type="entry name" value="MobA-like_NTP_Trfase"/>
</dbReference>
<reference evidence="11 13" key="2">
    <citation type="submission" date="2015-09" db="EMBL/GenBank/DDBJ databases">
        <authorList>
            <consortium name="Swine Surveillance"/>
        </authorList>
    </citation>
    <scope>NUCLEOTIDE SEQUENCE [LARGE SCALE GENOMIC DNA]</scope>
    <source>
        <strain evidence="11 13">5120</strain>
    </source>
</reference>
<comment type="cofactor">
    <cofactor evidence="8">
        <name>Mg(2+)</name>
        <dbReference type="ChEBI" id="CHEBI:18420"/>
    </cofactor>
</comment>
<feature type="binding site" evidence="8">
    <location>
        <position position="23"/>
    </location>
    <ligand>
        <name>GTP</name>
        <dbReference type="ChEBI" id="CHEBI:37565"/>
    </ligand>
</feature>
<keyword evidence="3 8" id="KW-0479">Metal-binding</keyword>
<feature type="binding site" evidence="8">
    <location>
        <position position="51"/>
    </location>
    <ligand>
        <name>GTP</name>
        <dbReference type="ChEBI" id="CHEBI:37565"/>
    </ligand>
</feature>
<dbReference type="GO" id="GO:0061603">
    <property type="term" value="F:molybdenum cofactor guanylyltransferase activity"/>
    <property type="evidence" value="ECO:0007669"/>
    <property type="project" value="UniProtKB-EC"/>
</dbReference>
<dbReference type="CDD" id="cd02503">
    <property type="entry name" value="MobA"/>
    <property type="match status" value="1"/>
</dbReference>
<dbReference type="GO" id="GO:0046872">
    <property type="term" value="F:metal ion binding"/>
    <property type="evidence" value="ECO:0007669"/>
    <property type="project" value="UniProtKB-KW"/>
</dbReference>
<dbReference type="GO" id="GO:1902758">
    <property type="term" value="P:bis(molybdopterin guanine dinucleotide)molybdenum biosynthetic process"/>
    <property type="evidence" value="ECO:0007669"/>
    <property type="project" value="TreeGrafter"/>
</dbReference>
<dbReference type="InterPro" id="IPR013482">
    <property type="entry name" value="Molybde_CF_guanTrfase"/>
</dbReference>
<dbReference type="Pfam" id="PF12804">
    <property type="entry name" value="NTP_transf_3"/>
    <property type="match status" value="1"/>
</dbReference>
<evidence type="ECO:0000256" key="4">
    <source>
        <dbReference type="ARBA" id="ARBA00022741"/>
    </source>
</evidence>
<feature type="binding site" evidence="8">
    <location>
        <begin position="10"/>
        <end position="12"/>
    </location>
    <ligand>
        <name>GTP</name>
        <dbReference type="ChEBI" id="CHEBI:37565"/>
    </ligand>
</feature>
<keyword evidence="12" id="KW-1185">Reference proteome</keyword>
<gene>
    <name evidence="8 11" type="primary">mobA</name>
    <name evidence="10" type="ORF">TL5118_02377</name>
    <name evidence="11" type="ORF">TL5120_00664</name>
</gene>
<evidence type="ECO:0000256" key="3">
    <source>
        <dbReference type="ARBA" id="ARBA00022723"/>
    </source>
</evidence>
<dbReference type="GO" id="GO:0005737">
    <property type="term" value="C:cytoplasm"/>
    <property type="evidence" value="ECO:0007669"/>
    <property type="project" value="UniProtKB-SubCell"/>
</dbReference>
<dbReference type="PANTHER" id="PTHR19136:SF81">
    <property type="entry name" value="MOLYBDENUM COFACTOR GUANYLYLTRANSFERASE"/>
    <property type="match status" value="1"/>
</dbReference>
<dbReference type="Proteomes" id="UP000051887">
    <property type="component" value="Unassembled WGS sequence"/>
</dbReference>
<keyword evidence="6 8" id="KW-0342">GTP-binding</keyword>
<evidence type="ECO:0000256" key="5">
    <source>
        <dbReference type="ARBA" id="ARBA00022842"/>
    </source>
</evidence>
<proteinExistence type="inferred from homology"/>
<evidence type="ECO:0000256" key="2">
    <source>
        <dbReference type="ARBA" id="ARBA00022679"/>
    </source>
</evidence>
<organism evidence="11 13">
    <name type="scientific">Thalassovita autumnalis</name>
    <dbReference type="NCBI Taxonomy" id="2072972"/>
    <lineage>
        <taxon>Bacteria</taxon>
        <taxon>Pseudomonadati</taxon>
        <taxon>Pseudomonadota</taxon>
        <taxon>Alphaproteobacteria</taxon>
        <taxon>Rhodobacterales</taxon>
        <taxon>Roseobacteraceae</taxon>
        <taxon>Thalassovita</taxon>
    </lineage>
</organism>
<evidence type="ECO:0000259" key="9">
    <source>
        <dbReference type="Pfam" id="PF12804"/>
    </source>
</evidence>
<comment type="function">
    <text evidence="8">Transfers a GMP moiety from GTP to Mo-molybdopterin (Mo-MPT) cofactor (Moco or molybdenum cofactor) to form Mo-molybdopterin guanine dinucleotide (Mo-MGD) cofactor.</text>
</comment>
<comment type="similarity">
    <text evidence="8">Belongs to the MobA family.</text>
</comment>
<dbReference type="GO" id="GO:0005525">
    <property type="term" value="F:GTP binding"/>
    <property type="evidence" value="ECO:0007669"/>
    <property type="project" value="UniProtKB-UniRule"/>
</dbReference>
<dbReference type="PANTHER" id="PTHR19136">
    <property type="entry name" value="MOLYBDENUM COFACTOR GUANYLYLTRANSFERASE"/>
    <property type="match status" value="1"/>
</dbReference>
<reference evidence="10 12" key="1">
    <citation type="submission" date="2015-09" db="EMBL/GenBank/DDBJ databases">
        <authorList>
            <person name="Rodrigo-Torres L."/>
            <person name="Arahal D.R."/>
        </authorList>
    </citation>
    <scope>NUCLEOTIDE SEQUENCE [LARGE SCALE GENOMIC DNA]</scope>
    <source>
        <strain evidence="10 12">CECT 5118</strain>
    </source>
</reference>
<dbReference type="EC" id="2.7.7.77" evidence="8"/>
<dbReference type="Proteomes" id="UP000051086">
    <property type="component" value="Unassembled WGS sequence"/>
</dbReference>
<name>A0A0P1G885_9RHOB</name>
<evidence type="ECO:0000313" key="10">
    <source>
        <dbReference type="EMBL" id="CUH67872.1"/>
    </source>
</evidence>
<dbReference type="EMBL" id="CYSB01000030">
    <property type="protein sequence ID" value="CUH67872.1"/>
    <property type="molecule type" value="Genomic_DNA"/>
</dbReference>
<feature type="binding site" evidence="8">
    <location>
        <position position="69"/>
    </location>
    <ligand>
        <name>GTP</name>
        <dbReference type="ChEBI" id="CHEBI:37565"/>
    </ligand>
</feature>
<dbReference type="HAMAP" id="MF_00316">
    <property type="entry name" value="MobA"/>
    <property type="match status" value="1"/>
</dbReference>
<evidence type="ECO:0000313" key="13">
    <source>
        <dbReference type="Proteomes" id="UP000051887"/>
    </source>
</evidence>
<comment type="catalytic activity">
    <reaction evidence="8">
        <text>Mo-molybdopterin + GTP + H(+) = Mo-molybdopterin guanine dinucleotide + diphosphate</text>
        <dbReference type="Rhea" id="RHEA:34243"/>
        <dbReference type="ChEBI" id="CHEBI:15378"/>
        <dbReference type="ChEBI" id="CHEBI:33019"/>
        <dbReference type="ChEBI" id="CHEBI:37565"/>
        <dbReference type="ChEBI" id="CHEBI:71302"/>
        <dbReference type="ChEBI" id="CHEBI:71310"/>
        <dbReference type="EC" id="2.7.7.77"/>
    </reaction>
</comment>
<sequence>MAEKIPGVILAGGLSSRMGGGDKCLLSLGAETLLQQVIARLRPQASAMVLNANGDASRFADYGLPVVADGIEGYAGPLAGVLAGLDWAAAQGADHIVSVAADTPFFPTDLVQRLNTGRGRAPLALAASIDPKRGQVRQPTFGLWPVALRDDLRAALQDGLRKVVIWTDKHGGTEVLFETENGQEPFFNVNTPEDLAIARQMATAELGADQ</sequence>
<feature type="domain" description="MobA-like NTP transferase" evidence="9">
    <location>
        <begin position="7"/>
        <end position="164"/>
    </location>
</feature>
<comment type="subunit">
    <text evidence="8">Monomer.</text>
</comment>
<dbReference type="InterPro" id="IPR029044">
    <property type="entry name" value="Nucleotide-diphossugar_trans"/>
</dbReference>
<keyword evidence="5 8" id="KW-0460">Magnesium</keyword>
<keyword evidence="4 8" id="KW-0547">Nucleotide-binding</keyword>
<evidence type="ECO:0000256" key="8">
    <source>
        <dbReference type="HAMAP-Rule" id="MF_00316"/>
    </source>
</evidence>
<evidence type="ECO:0000256" key="1">
    <source>
        <dbReference type="ARBA" id="ARBA00022490"/>
    </source>
</evidence>
<evidence type="ECO:0000313" key="12">
    <source>
        <dbReference type="Proteomes" id="UP000051086"/>
    </source>
</evidence>
<evidence type="ECO:0000256" key="7">
    <source>
        <dbReference type="ARBA" id="ARBA00023150"/>
    </source>
</evidence>
<dbReference type="AlphaFoldDB" id="A0A0P1G885"/>
<evidence type="ECO:0000256" key="6">
    <source>
        <dbReference type="ARBA" id="ARBA00023134"/>
    </source>
</evidence>
<keyword evidence="1 8" id="KW-0963">Cytoplasm</keyword>
<dbReference type="Gene3D" id="3.90.550.10">
    <property type="entry name" value="Spore Coat Polysaccharide Biosynthesis Protein SpsA, Chain A"/>
    <property type="match status" value="1"/>
</dbReference>
<dbReference type="SUPFAM" id="SSF53448">
    <property type="entry name" value="Nucleotide-diphospho-sugar transferases"/>
    <property type="match status" value="1"/>
</dbReference>
<comment type="domain">
    <text evidence="8">The N-terminal domain determines nucleotide recognition and specific binding, while the C-terminal domain determines the specific binding to the target protein.</text>
</comment>
<dbReference type="NCBIfam" id="TIGR02665">
    <property type="entry name" value="molyb_mobA"/>
    <property type="match status" value="1"/>
</dbReference>
<comment type="subcellular location">
    <subcellularLocation>
        <location evidence="8">Cytoplasm</location>
    </subcellularLocation>
</comment>
<accession>A0A0P1G885</accession>
<feature type="binding site" evidence="8">
    <location>
        <position position="102"/>
    </location>
    <ligand>
        <name>GTP</name>
        <dbReference type="ChEBI" id="CHEBI:37565"/>
    </ligand>
</feature>
<dbReference type="OrthoDB" id="9788394at2"/>
<protein>
    <recommendedName>
        <fullName evidence="8">Molybdenum cofactor guanylyltransferase</fullName>
        <shortName evidence="8">MoCo guanylyltransferase</shortName>
        <ecNumber evidence="8">2.7.7.77</ecNumber>
    </recommendedName>
    <alternativeName>
        <fullName evidence="8">GTP:molybdopterin guanylyltransferase</fullName>
    </alternativeName>
    <alternativeName>
        <fullName evidence="8">Mo-MPT guanylyltransferase</fullName>
    </alternativeName>
    <alternativeName>
        <fullName evidence="8">Molybdopterin guanylyltransferase</fullName>
    </alternativeName>
    <alternativeName>
        <fullName evidence="8">Molybdopterin-guanine dinucleotide synthase</fullName>
        <shortName evidence="8">MGD synthase</shortName>
    </alternativeName>
</protein>
<keyword evidence="7 8" id="KW-0501">Molybdenum cofactor biosynthesis</keyword>
<evidence type="ECO:0000313" key="11">
    <source>
        <dbReference type="EMBL" id="CUH70884.1"/>
    </source>
</evidence>
<dbReference type="EMBL" id="CYSC01000015">
    <property type="protein sequence ID" value="CUH70884.1"/>
    <property type="molecule type" value="Genomic_DNA"/>
</dbReference>
<feature type="binding site" evidence="8">
    <location>
        <position position="102"/>
    </location>
    <ligand>
        <name>Mg(2+)</name>
        <dbReference type="ChEBI" id="CHEBI:18420"/>
    </ligand>
</feature>
<dbReference type="RefSeq" id="WP_058242217.1">
    <property type="nucleotide sequence ID" value="NZ_CYSB01000030.1"/>
</dbReference>
<keyword evidence="2 8" id="KW-0808">Transferase</keyword>